<feature type="domain" description="DUF7146" evidence="2">
    <location>
        <begin position="88"/>
        <end position="181"/>
    </location>
</feature>
<protein>
    <submittedName>
        <fullName evidence="3">Virulence-associated protein E</fullName>
    </submittedName>
</protein>
<dbReference type="InterPro" id="IPR055570">
    <property type="entry name" value="DUF7146"/>
</dbReference>
<feature type="domain" description="Toprim" evidence="1">
    <location>
        <begin position="191"/>
        <end position="275"/>
    </location>
</feature>
<dbReference type="STRING" id="69279.BG36_17610"/>
<comment type="caution">
    <text evidence="3">The sequence shown here is derived from an EMBL/GenBank/DDBJ whole genome shotgun (WGS) entry which is preliminary data.</text>
</comment>
<evidence type="ECO:0000313" key="3">
    <source>
        <dbReference type="EMBL" id="EXL09792.1"/>
    </source>
</evidence>
<organism evidence="3 4">
    <name type="scientific">Aquamicrobium defluvii</name>
    <dbReference type="NCBI Taxonomy" id="69279"/>
    <lineage>
        <taxon>Bacteria</taxon>
        <taxon>Pseudomonadati</taxon>
        <taxon>Pseudomonadota</taxon>
        <taxon>Alphaproteobacteria</taxon>
        <taxon>Hyphomicrobiales</taxon>
        <taxon>Phyllobacteriaceae</taxon>
        <taxon>Aquamicrobium</taxon>
    </lineage>
</organism>
<dbReference type="eggNOG" id="COG4643">
    <property type="taxonomic scope" value="Bacteria"/>
</dbReference>
<dbReference type="Pfam" id="PF23639">
    <property type="entry name" value="DUF7146"/>
    <property type="match status" value="1"/>
</dbReference>
<name>A0A011U077_9HYPH</name>
<gene>
    <name evidence="3" type="ORF">BG36_17610</name>
</gene>
<sequence length="278" mass="29599">MNLQQAAVALGGIVSGGRIRCPAPGKGRKNRSLSVKMNPDGSFHATDFSGGDWRVARDHVKALLGLSDDKPVEFRAPVPQIDHDRLARQKTAADIWARSIPIMGTLAETYLASRGLSYDGESLRYYPGGRAMVALITNAVTGEAQGIHRTFLDRDGRAVLMHDGRKKKLMLGAAAGGVVRLSGDEDVTLGLAIAEGIETALAVPFRPVWACLSAGQLAAFPVLAGIEALTIFADNDASGTGQRDGFVCAERWHAAGKEVEMRMLAEVGKDYADLMEAA</sequence>
<evidence type="ECO:0000259" key="2">
    <source>
        <dbReference type="Pfam" id="PF23639"/>
    </source>
</evidence>
<evidence type="ECO:0000259" key="1">
    <source>
        <dbReference type="Pfam" id="PF13362"/>
    </source>
</evidence>
<dbReference type="Pfam" id="PF13362">
    <property type="entry name" value="Toprim_3"/>
    <property type="match status" value="1"/>
</dbReference>
<reference evidence="3 4" key="1">
    <citation type="submission" date="2014-02" db="EMBL/GenBank/DDBJ databases">
        <title>Aquamicrobium defluvii Genome sequencing.</title>
        <authorList>
            <person name="Wang X."/>
        </authorList>
    </citation>
    <scope>NUCLEOTIDE SEQUENCE [LARGE SCALE GENOMIC DNA]</scope>
    <source>
        <strain evidence="3 4">W13Z1</strain>
    </source>
</reference>
<dbReference type="InterPro" id="IPR006171">
    <property type="entry name" value="TOPRIM_dom"/>
</dbReference>
<dbReference type="EMBL" id="JENY01000004">
    <property type="protein sequence ID" value="EXL09792.1"/>
    <property type="molecule type" value="Genomic_DNA"/>
</dbReference>
<evidence type="ECO:0000313" key="4">
    <source>
        <dbReference type="Proteomes" id="UP000019849"/>
    </source>
</evidence>
<proteinExistence type="predicted"/>
<dbReference type="Proteomes" id="UP000019849">
    <property type="component" value="Unassembled WGS sequence"/>
</dbReference>
<dbReference type="AlphaFoldDB" id="A0A011U077"/>
<dbReference type="PATRIC" id="fig|69279.3.peg.744"/>
<dbReference type="HOGENOM" id="CLU_059689_2_0_5"/>
<dbReference type="RefSeq" id="WP_035023647.1">
    <property type="nucleotide sequence ID" value="NZ_KK073879.1"/>
</dbReference>
<accession>A0A011U077</accession>